<dbReference type="Pfam" id="PF13927">
    <property type="entry name" value="Ig_3"/>
    <property type="match status" value="1"/>
</dbReference>
<feature type="compositionally biased region" description="Basic residues" evidence="1">
    <location>
        <begin position="202"/>
        <end position="213"/>
    </location>
</feature>
<dbReference type="SMART" id="SM00409">
    <property type="entry name" value="IG"/>
    <property type="match status" value="2"/>
</dbReference>
<accession>A0A0K2U4E6</accession>
<feature type="non-terminal residue" evidence="3">
    <location>
        <position position="1"/>
    </location>
</feature>
<feature type="domain" description="Ig-like" evidence="2">
    <location>
        <begin position="20"/>
        <end position="117"/>
    </location>
</feature>
<dbReference type="PANTHER" id="PTHR23279">
    <property type="entry name" value="DEFECTIVE PROBOSCIS EXTENSION RESPONSE DPR -RELATED"/>
    <property type="match status" value="1"/>
</dbReference>
<dbReference type="InterPro" id="IPR013783">
    <property type="entry name" value="Ig-like_fold"/>
</dbReference>
<dbReference type="GO" id="GO:0032589">
    <property type="term" value="C:neuron projection membrane"/>
    <property type="evidence" value="ECO:0007669"/>
    <property type="project" value="TreeGrafter"/>
</dbReference>
<dbReference type="OrthoDB" id="6427221at2759"/>
<sequence>DTSYSMQKHWNFWKKNLALPYISNETKSLVLGTLGQTTYLNCIVGNIGDREVSWLRTRDLRILTIGKIRYTEDPRFQPLHTEGNDLWALKIRNASFEDQGIYECQVSYHGDTEKKLKWPVRLRILDSHAVIPGNQERHVKARSRLLLRCFIEKSSGPPSFIYWYHNGNVMNYSDRQGVTIRTLSESESTLPSPSLRSSSSASRKRNLKRKRNNHPASVLTINRVTAKDSGNYTCSPSNAKNHTVQVHIVQVQLAMQRETGSKLTPIKAVEHATDNTSSSYSTRKIDLSLALYVHLIYVTLLLT</sequence>
<proteinExistence type="predicted"/>
<feature type="compositionally biased region" description="Low complexity" evidence="1">
    <location>
        <begin position="183"/>
        <end position="201"/>
    </location>
</feature>
<dbReference type="InterPro" id="IPR037448">
    <property type="entry name" value="Zig-8"/>
</dbReference>
<evidence type="ECO:0000313" key="3">
    <source>
        <dbReference type="EMBL" id="CDW33088.1"/>
    </source>
</evidence>
<dbReference type="GO" id="GO:0050808">
    <property type="term" value="P:synapse organization"/>
    <property type="evidence" value="ECO:0007669"/>
    <property type="project" value="TreeGrafter"/>
</dbReference>
<dbReference type="InterPro" id="IPR007110">
    <property type="entry name" value="Ig-like_dom"/>
</dbReference>
<dbReference type="InterPro" id="IPR036179">
    <property type="entry name" value="Ig-like_dom_sf"/>
</dbReference>
<dbReference type="SUPFAM" id="SSF48726">
    <property type="entry name" value="Immunoglobulin"/>
    <property type="match status" value="2"/>
</dbReference>
<feature type="region of interest" description="Disordered" evidence="1">
    <location>
        <begin position="183"/>
        <end position="216"/>
    </location>
</feature>
<name>A0A0K2U4E6_LEPSM</name>
<evidence type="ECO:0000256" key="1">
    <source>
        <dbReference type="SAM" id="MobiDB-lite"/>
    </source>
</evidence>
<dbReference type="InterPro" id="IPR003599">
    <property type="entry name" value="Ig_sub"/>
</dbReference>
<dbReference type="Pfam" id="PF07686">
    <property type="entry name" value="V-set"/>
    <property type="match status" value="1"/>
</dbReference>
<dbReference type="PROSITE" id="PS50835">
    <property type="entry name" value="IG_LIKE"/>
    <property type="match status" value="2"/>
</dbReference>
<dbReference type="PANTHER" id="PTHR23279:SF41">
    <property type="entry name" value="DEFECTIVE PROBOSCIS EXTENSION RESPONSE 4-RELATED"/>
    <property type="match status" value="1"/>
</dbReference>
<dbReference type="InterPro" id="IPR013106">
    <property type="entry name" value="Ig_V-set"/>
</dbReference>
<dbReference type="AlphaFoldDB" id="A0A0K2U4E6"/>
<dbReference type="EMBL" id="HACA01015727">
    <property type="protein sequence ID" value="CDW33088.1"/>
    <property type="molecule type" value="Transcribed_RNA"/>
</dbReference>
<dbReference type="InterPro" id="IPR003598">
    <property type="entry name" value="Ig_sub2"/>
</dbReference>
<evidence type="ECO:0000259" key="2">
    <source>
        <dbReference type="PROSITE" id="PS50835"/>
    </source>
</evidence>
<feature type="domain" description="Ig-like" evidence="2">
    <location>
        <begin position="119"/>
        <end position="245"/>
    </location>
</feature>
<dbReference type="SMART" id="SM00408">
    <property type="entry name" value="IGc2"/>
    <property type="match status" value="2"/>
</dbReference>
<protein>
    <recommendedName>
        <fullName evidence="2">Ig-like domain-containing protein</fullName>
    </recommendedName>
</protein>
<organism evidence="3">
    <name type="scientific">Lepeophtheirus salmonis</name>
    <name type="common">Salmon louse</name>
    <name type="synonym">Caligus salmonis</name>
    <dbReference type="NCBI Taxonomy" id="72036"/>
    <lineage>
        <taxon>Eukaryota</taxon>
        <taxon>Metazoa</taxon>
        <taxon>Ecdysozoa</taxon>
        <taxon>Arthropoda</taxon>
        <taxon>Crustacea</taxon>
        <taxon>Multicrustacea</taxon>
        <taxon>Hexanauplia</taxon>
        <taxon>Copepoda</taxon>
        <taxon>Siphonostomatoida</taxon>
        <taxon>Caligidae</taxon>
        <taxon>Lepeophtheirus</taxon>
    </lineage>
</organism>
<reference evidence="3" key="1">
    <citation type="submission" date="2014-05" db="EMBL/GenBank/DDBJ databases">
        <authorList>
            <person name="Chronopoulou M."/>
        </authorList>
    </citation>
    <scope>NUCLEOTIDE SEQUENCE</scope>
    <source>
        <tissue evidence="3">Whole organism</tissue>
    </source>
</reference>
<dbReference type="Gene3D" id="2.60.40.10">
    <property type="entry name" value="Immunoglobulins"/>
    <property type="match status" value="2"/>
</dbReference>